<dbReference type="AlphaFoldDB" id="A4U187"/>
<dbReference type="Pfam" id="PF13412">
    <property type="entry name" value="HTH_24"/>
    <property type="match status" value="1"/>
</dbReference>
<dbReference type="InterPro" id="IPR036388">
    <property type="entry name" value="WH-like_DNA-bd_sf"/>
</dbReference>
<sequence>MAEDADFDTQPWIMLGLLNAVHRRSDVTQRSLSHDLNIALGLANVYVRRCIKKGWIKIQQVPSNRYAYYLTPHGFAQKALLTGDYFRQSFNLFRQARAEYDEIARECALRNWRYVALLGGGELGEVALLSFSGDVKAAGFVDPQAEISEILNFPVVAELSQLPIIDGVVVTAPSVEQSLYDAVVAQVGIDRVVMPKFLQFVRLGPLGPG</sequence>
<dbReference type="InterPro" id="IPR036390">
    <property type="entry name" value="WH_DNA-bd_sf"/>
</dbReference>
<proteinExistence type="predicted"/>
<accession>A4U187</accession>
<dbReference type="RefSeq" id="WP_158699523.1">
    <property type="nucleotide sequence ID" value="NZ_CP027527.1"/>
</dbReference>
<evidence type="ECO:0000313" key="1">
    <source>
        <dbReference type="EMBL" id="CAM76644.1"/>
    </source>
</evidence>
<dbReference type="Gene3D" id="1.10.10.10">
    <property type="entry name" value="Winged helix-like DNA-binding domain superfamily/Winged helix DNA-binding domain"/>
    <property type="match status" value="1"/>
</dbReference>
<name>A4U187_9PROT</name>
<protein>
    <recommendedName>
        <fullName evidence="2">MarR family transcriptional regulator</fullName>
    </recommendedName>
</protein>
<evidence type="ECO:0008006" key="2">
    <source>
        <dbReference type="Google" id="ProtNLM"/>
    </source>
</evidence>
<dbReference type="EMBL" id="CU459003">
    <property type="protein sequence ID" value="CAM76644.1"/>
    <property type="molecule type" value="Genomic_DNA"/>
</dbReference>
<organism evidence="1">
    <name type="scientific">Magnetospirillum gryphiswaldense</name>
    <dbReference type="NCBI Taxonomy" id="55518"/>
    <lineage>
        <taxon>Bacteria</taxon>
        <taxon>Pseudomonadati</taxon>
        <taxon>Pseudomonadota</taxon>
        <taxon>Alphaproteobacteria</taxon>
        <taxon>Rhodospirillales</taxon>
        <taxon>Rhodospirillaceae</taxon>
        <taxon>Magnetospirillum</taxon>
    </lineage>
</organism>
<reference evidence="1" key="1">
    <citation type="journal article" date="2007" name="J. Bacteriol.">
        <title>Comparative genome analysis of four magnetotactic bacteria reveals a complex set of group-specific genes implicated in magnetosome biomineralization and function.</title>
        <authorList>
            <person name="Richter M."/>
            <person name="Kube M."/>
            <person name="Bazylinski D.A."/>
            <person name="Lombardot T."/>
            <person name="Gloeckner F.O."/>
            <person name="Reinhardt R."/>
            <person name="Schueler D."/>
        </authorList>
    </citation>
    <scope>NUCLEOTIDE SEQUENCE</scope>
    <source>
        <strain evidence="1">MSR-1</strain>
    </source>
</reference>
<gene>
    <name evidence="1" type="ORF">MGR_1174</name>
</gene>
<dbReference type="SUPFAM" id="SSF46785">
    <property type="entry name" value="Winged helix' DNA-binding domain"/>
    <property type="match status" value="1"/>
</dbReference>